<feature type="transmembrane region" description="Helical" evidence="7">
    <location>
        <begin position="163"/>
        <end position="184"/>
    </location>
</feature>
<gene>
    <name evidence="9" type="ORF">QUV96_03245</name>
</gene>
<dbReference type="PANTHER" id="PTHR40074">
    <property type="entry name" value="O-ACETYLTRANSFERASE WECH"/>
    <property type="match status" value="1"/>
</dbReference>
<evidence type="ECO:0000259" key="8">
    <source>
        <dbReference type="Pfam" id="PF01757"/>
    </source>
</evidence>
<feature type="transmembrane region" description="Helical" evidence="7">
    <location>
        <begin position="260"/>
        <end position="277"/>
    </location>
</feature>
<accession>A0ABT7UAH9</accession>
<keyword evidence="6 7" id="KW-0472">Membrane</keyword>
<comment type="similarity">
    <text evidence="2">Belongs to the acyltransferase 3 family.</text>
</comment>
<keyword evidence="3" id="KW-1003">Cell membrane</keyword>
<organism evidence="9 10">
    <name type="scientific">Amedibacillus dolichus</name>
    <dbReference type="NCBI Taxonomy" id="31971"/>
    <lineage>
        <taxon>Bacteria</taxon>
        <taxon>Bacillati</taxon>
        <taxon>Bacillota</taxon>
        <taxon>Erysipelotrichia</taxon>
        <taxon>Erysipelotrichales</taxon>
        <taxon>Erysipelotrichaceae</taxon>
        <taxon>Amedibacillus</taxon>
    </lineage>
</organism>
<evidence type="ECO:0000256" key="1">
    <source>
        <dbReference type="ARBA" id="ARBA00004651"/>
    </source>
</evidence>
<feature type="transmembrane region" description="Helical" evidence="7">
    <location>
        <begin position="12"/>
        <end position="32"/>
    </location>
</feature>
<dbReference type="Pfam" id="PF01757">
    <property type="entry name" value="Acyl_transf_3"/>
    <property type="match status" value="1"/>
</dbReference>
<feature type="transmembrane region" description="Helical" evidence="7">
    <location>
        <begin position="134"/>
        <end position="151"/>
    </location>
</feature>
<dbReference type="GO" id="GO:0016746">
    <property type="term" value="F:acyltransferase activity"/>
    <property type="evidence" value="ECO:0007669"/>
    <property type="project" value="UniProtKB-KW"/>
</dbReference>
<feature type="transmembrane region" description="Helical" evidence="7">
    <location>
        <begin position="93"/>
        <end position="114"/>
    </location>
</feature>
<evidence type="ECO:0000256" key="4">
    <source>
        <dbReference type="ARBA" id="ARBA00022692"/>
    </source>
</evidence>
<keyword evidence="5 7" id="KW-1133">Transmembrane helix</keyword>
<evidence type="ECO:0000313" key="10">
    <source>
        <dbReference type="Proteomes" id="UP001529340"/>
    </source>
</evidence>
<dbReference type="EMBL" id="JAUDCG010000010">
    <property type="protein sequence ID" value="MDM8156653.1"/>
    <property type="molecule type" value="Genomic_DNA"/>
</dbReference>
<evidence type="ECO:0000313" key="9">
    <source>
        <dbReference type="EMBL" id="MDM8156653.1"/>
    </source>
</evidence>
<feature type="transmembrane region" description="Helical" evidence="7">
    <location>
        <begin position="204"/>
        <end position="223"/>
    </location>
</feature>
<dbReference type="PANTHER" id="PTHR40074:SF2">
    <property type="entry name" value="O-ACETYLTRANSFERASE WECH"/>
    <property type="match status" value="1"/>
</dbReference>
<proteinExistence type="inferred from homology"/>
<dbReference type="RefSeq" id="WP_289607120.1">
    <property type="nucleotide sequence ID" value="NZ_JAUDCG010000010.1"/>
</dbReference>
<evidence type="ECO:0000256" key="2">
    <source>
        <dbReference type="ARBA" id="ARBA00007400"/>
    </source>
</evidence>
<evidence type="ECO:0000256" key="5">
    <source>
        <dbReference type="ARBA" id="ARBA00022989"/>
    </source>
</evidence>
<feature type="transmembrane region" description="Helical" evidence="7">
    <location>
        <begin position="298"/>
        <end position="316"/>
    </location>
</feature>
<keyword evidence="10" id="KW-1185">Reference proteome</keyword>
<reference evidence="9" key="1">
    <citation type="submission" date="2023-06" db="EMBL/GenBank/DDBJ databases">
        <title>Identification and characterization of horizontal gene transfer across gut microbiota members of farm animals based on homology search.</title>
        <authorList>
            <person name="Schwarzerova J."/>
            <person name="Nykrynova M."/>
            <person name="Jureckova K."/>
            <person name="Cejkova D."/>
            <person name="Rychlik I."/>
        </authorList>
    </citation>
    <scope>NUCLEOTIDE SEQUENCE</scope>
    <source>
        <strain evidence="9">ET39</strain>
    </source>
</reference>
<reference evidence="9" key="2">
    <citation type="submission" date="2023-06" db="EMBL/GenBank/DDBJ databases">
        <authorList>
            <person name="Zeman M."/>
            <person name="Kubasova T."/>
            <person name="Jahodarova E."/>
            <person name="Nykrynova M."/>
            <person name="Rychlik I."/>
        </authorList>
    </citation>
    <scope>NUCLEOTIDE SEQUENCE</scope>
    <source>
        <strain evidence="9">ET39</strain>
    </source>
</reference>
<feature type="transmembrane region" description="Helical" evidence="7">
    <location>
        <begin position="322"/>
        <end position="346"/>
    </location>
</feature>
<feature type="domain" description="Acyltransferase 3" evidence="8">
    <location>
        <begin position="14"/>
        <end position="342"/>
    </location>
</feature>
<comment type="subcellular location">
    <subcellularLocation>
        <location evidence="1">Cell membrane</location>
        <topology evidence="1">Multi-pass membrane protein</topology>
    </subcellularLocation>
</comment>
<evidence type="ECO:0000256" key="6">
    <source>
        <dbReference type="ARBA" id="ARBA00023136"/>
    </source>
</evidence>
<evidence type="ECO:0000256" key="7">
    <source>
        <dbReference type="SAM" id="Phobius"/>
    </source>
</evidence>
<dbReference type="Proteomes" id="UP001529340">
    <property type="component" value="Unassembled WGS sequence"/>
</dbReference>
<keyword evidence="9" id="KW-0012">Acyltransferase</keyword>
<evidence type="ECO:0000256" key="3">
    <source>
        <dbReference type="ARBA" id="ARBA00022475"/>
    </source>
</evidence>
<comment type="caution">
    <text evidence="9">The sequence shown here is derived from an EMBL/GenBank/DDBJ whole genome shotgun (WGS) entry which is preliminary data.</text>
</comment>
<name>A0ABT7UAH9_9FIRM</name>
<protein>
    <submittedName>
        <fullName evidence="9">Acyltransferase family protein</fullName>
    </submittedName>
</protein>
<keyword evidence="4 7" id="KW-0812">Transmembrane</keyword>
<sequence>MDREKKEEGTKRNLSLDLARCVALLAVIMIHISDEFVSSYKLSSLEFYIGTALDGVSRLGVPLFVMISGSLFLDERRTVKVKKLYFKNIRSLIGLLLIWSALYSGVFNVILPVLSGKAVSVGAFINDWALGHYHMWYLYMIIGLYVITPFLREIVKKRNKQLVLLFIGLALMVQFSIPVIRALANFADVFAYAETLIEQFRIHFLFGYTTYYLAGWYIVHIGIEKKKRRVLYCLSALSLLGVIVYTSLTHDYSNAFSNLNIFIFLYASGVFVLLNNVMKGSISDGLRKVLVKVSKMSFGIYIIHPLLITVMEHILPYHGMPLLYMLVLYVIVFILSFVCCSILSGIPGLRLSVRM</sequence>
<feature type="transmembrane region" description="Helical" evidence="7">
    <location>
        <begin position="52"/>
        <end position="73"/>
    </location>
</feature>
<keyword evidence="9" id="KW-0808">Transferase</keyword>
<feature type="transmembrane region" description="Helical" evidence="7">
    <location>
        <begin position="230"/>
        <end position="248"/>
    </location>
</feature>
<dbReference type="InterPro" id="IPR002656">
    <property type="entry name" value="Acyl_transf_3_dom"/>
</dbReference>